<evidence type="ECO:0000256" key="1">
    <source>
        <dbReference type="ARBA" id="ARBA00009986"/>
    </source>
</evidence>
<dbReference type="Proteomes" id="UP000722791">
    <property type="component" value="Unassembled WGS sequence"/>
</dbReference>
<dbReference type="SUPFAM" id="SSF53720">
    <property type="entry name" value="ALDH-like"/>
    <property type="match status" value="1"/>
</dbReference>
<name>A0A8J4LTZ1_9CHLO</name>
<sequence length="585" mass="61463">SHQHLLVSSLYNLLNPLRANKSMAQSILLRTRQYAPGLSWGLRLFASAAAPNPLGSVVSPKVKLLIDGEFVDSTTENWLDVVNPATQDVLSRLPLSTQAEFGSAVAAAEKAFPKWRSTPVPTRVRVMFKFQELIRANMDELARSVTMEQGKTLADAKGDVFRGLEVVEAACGIAPYLSGELIENVAGGIDCYSIRQPLGVVAGICPFNFPAMVPLWMFPLAVTAGNTFVLKPSEKDPGAAVMLAELAMQAGLPKGVLNIVHGSRDVVNWMCDDPTIKALSFVGSDAAGRYIYSRGCAAGKRVQANLGAKNHAVVMPDADVDSTVKALAGAAFGAAGQRCMAISAAVFVGGLTERWSGPLLAAASSLKLNAGWEKDADVGPMISPEAKARAERLIASGAAAGARVLLDGRGVVVPGYERGNFLGPTLLAGVTPDMECYREEIFGPVLSCLEASSLDEALRIVNGNEHGNGTAIFTRSGAAARKFQSEVDVGMVGINVPIPVPLPFFSFTGWRGSFAGDLHMYGRAGVQFYTQTKTVTSKWPVEDVKAISAAGGDTATNTVACGIGGVKTGAGAREKLPGLDRVGAA</sequence>
<comment type="similarity">
    <text evidence="1">Belongs to the aldehyde dehydrogenase family.</text>
</comment>
<dbReference type="InterPro" id="IPR016162">
    <property type="entry name" value="Ald_DH_N"/>
</dbReference>
<dbReference type="Gene3D" id="3.40.605.10">
    <property type="entry name" value="Aldehyde Dehydrogenase, Chain A, domain 1"/>
    <property type="match status" value="1"/>
</dbReference>
<gene>
    <name evidence="6" type="ORF">Vretimale_13704</name>
</gene>
<protein>
    <recommendedName>
        <fullName evidence="2">methylmalonate-semialdehyde dehydrogenase (CoA acylating)</fullName>
        <ecNumber evidence="2">1.2.1.27</ecNumber>
    </recommendedName>
</protein>
<reference evidence="6" key="1">
    <citation type="journal article" date="2021" name="Proc. Natl. Acad. Sci. U.S.A.">
        <title>Three genomes in the algal genus Volvox reveal the fate of a haploid sex-determining region after a transition to homothallism.</title>
        <authorList>
            <person name="Yamamoto K."/>
            <person name="Hamaji T."/>
            <person name="Kawai-Toyooka H."/>
            <person name="Matsuzaki R."/>
            <person name="Takahashi F."/>
            <person name="Nishimura Y."/>
            <person name="Kawachi M."/>
            <person name="Noguchi H."/>
            <person name="Minakuchi Y."/>
            <person name="Umen J.G."/>
            <person name="Toyoda A."/>
            <person name="Nozaki H."/>
        </authorList>
    </citation>
    <scope>NUCLEOTIDE SEQUENCE</scope>
    <source>
        <strain evidence="6">NIES-3785</strain>
    </source>
</reference>
<dbReference type="AlphaFoldDB" id="A0A8J4LTZ1"/>
<evidence type="ECO:0000256" key="2">
    <source>
        <dbReference type="ARBA" id="ARBA00013048"/>
    </source>
</evidence>
<dbReference type="NCBIfam" id="TIGR01722">
    <property type="entry name" value="MMSDH"/>
    <property type="match status" value="1"/>
</dbReference>
<dbReference type="FunFam" id="3.40.309.10:FF:000002">
    <property type="entry name" value="Methylmalonate-semialdehyde dehydrogenase (Acylating)"/>
    <property type="match status" value="1"/>
</dbReference>
<dbReference type="PANTHER" id="PTHR43866:SF3">
    <property type="entry name" value="METHYLMALONATE-SEMIALDEHYDE DEHYDROGENASE [ACYLATING], MITOCHONDRIAL"/>
    <property type="match status" value="1"/>
</dbReference>
<keyword evidence="3" id="KW-0560">Oxidoreductase</keyword>
<dbReference type="InterPro" id="IPR010061">
    <property type="entry name" value="MeMal-semiAld_DH"/>
</dbReference>
<dbReference type="InterPro" id="IPR015590">
    <property type="entry name" value="Aldehyde_DH_dom"/>
</dbReference>
<dbReference type="InterPro" id="IPR016160">
    <property type="entry name" value="Ald_DH_CS_CYS"/>
</dbReference>
<dbReference type="Pfam" id="PF00171">
    <property type="entry name" value="Aldedh"/>
    <property type="match status" value="1"/>
</dbReference>
<dbReference type="InterPro" id="IPR016161">
    <property type="entry name" value="Ald_DH/histidinol_DH"/>
</dbReference>
<evidence type="ECO:0000259" key="5">
    <source>
        <dbReference type="Pfam" id="PF00171"/>
    </source>
</evidence>
<dbReference type="GO" id="GO:0004491">
    <property type="term" value="F:methylmalonate-semialdehyde dehydrogenase (acylating, NAD) activity"/>
    <property type="evidence" value="ECO:0007669"/>
    <property type="project" value="UniProtKB-EC"/>
</dbReference>
<comment type="caution">
    <text evidence="6">The sequence shown here is derived from an EMBL/GenBank/DDBJ whole genome shotgun (WGS) entry which is preliminary data.</text>
</comment>
<proteinExistence type="inferred from homology"/>
<dbReference type="EMBL" id="BNCQ01000033">
    <property type="protein sequence ID" value="GIM09895.1"/>
    <property type="molecule type" value="Genomic_DNA"/>
</dbReference>
<feature type="non-terminal residue" evidence="6">
    <location>
        <position position="1"/>
    </location>
</feature>
<dbReference type="PANTHER" id="PTHR43866">
    <property type="entry name" value="MALONATE-SEMIALDEHYDE DEHYDROGENASE"/>
    <property type="match status" value="1"/>
</dbReference>
<dbReference type="Gene3D" id="3.40.309.10">
    <property type="entry name" value="Aldehyde Dehydrogenase, Chain A, domain 2"/>
    <property type="match status" value="1"/>
</dbReference>
<feature type="domain" description="Aldehyde dehydrogenase" evidence="5">
    <location>
        <begin position="70"/>
        <end position="535"/>
    </location>
</feature>
<dbReference type="PROSITE" id="PS00070">
    <property type="entry name" value="ALDEHYDE_DEHYDR_CYS"/>
    <property type="match status" value="1"/>
</dbReference>
<dbReference type="GO" id="GO:0006574">
    <property type="term" value="P:L-valine catabolic process"/>
    <property type="evidence" value="ECO:0007669"/>
    <property type="project" value="TreeGrafter"/>
</dbReference>
<organism evidence="6 7">
    <name type="scientific">Volvox reticuliferus</name>
    <dbReference type="NCBI Taxonomy" id="1737510"/>
    <lineage>
        <taxon>Eukaryota</taxon>
        <taxon>Viridiplantae</taxon>
        <taxon>Chlorophyta</taxon>
        <taxon>core chlorophytes</taxon>
        <taxon>Chlorophyceae</taxon>
        <taxon>CS clade</taxon>
        <taxon>Chlamydomonadales</taxon>
        <taxon>Volvocaceae</taxon>
        <taxon>Volvox</taxon>
    </lineage>
</organism>
<dbReference type="FunFam" id="3.40.605.10:FF:000003">
    <property type="entry name" value="Methylmalonate-semialdehyde dehydrogenase [acylating]"/>
    <property type="match status" value="1"/>
</dbReference>
<evidence type="ECO:0000313" key="6">
    <source>
        <dbReference type="EMBL" id="GIM09895.1"/>
    </source>
</evidence>
<accession>A0A8J4LTZ1</accession>
<dbReference type="InterPro" id="IPR016163">
    <property type="entry name" value="Ald_DH_C"/>
</dbReference>
<dbReference type="GO" id="GO:0006210">
    <property type="term" value="P:thymine catabolic process"/>
    <property type="evidence" value="ECO:0007669"/>
    <property type="project" value="TreeGrafter"/>
</dbReference>
<dbReference type="EC" id="1.2.1.27" evidence="2"/>
<evidence type="ECO:0000313" key="7">
    <source>
        <dbReference type="Proteomes" id="UP000722791"/>
    </source>
</evidence>
<evidence type="ECO:0000256" key="4">
    <source>
        <dbReference type="ARBA" id="ARBA00023027"/>
    </source>
</evidence>
<dbReference type="GO" id="GO:0005739">
    <property type="term" value="C:mitochondrion"/>
    <property type="evidence" value="ECO:0007669"/>
    <property type="project" value="TreeGrafter"/>
</dbReference>
<evidence type="ECO:0000256" key="3">
    <source>
        <dbReference type="ARBA" id="ARBA00023002"/>
    </source>
</evidence>
<dbReference type="CDD" id="cd07085">
    <property type="entry name" value="ALDH_F6_MMSDH"/>
    <property type="match status" value="1"/>
</dbReference>
<keyword evidence="4" id="KW-0520">NAD</keyword>